<keyword evidence="2" id="KW-1185">Reference proteome</keyword>
<sequence>MAARSGRTMLTDMDGSGDNVFVIATVTKTWDLASHKPYQKGFLTDPSKSDDEERYFVVYDPDVRLEEGKTYKLNGIDYAFDRYEEIQLMLSEGAYVEEWEPKK</sequence>
<accession>A0ABX2L9U2</accession>
<reference evidence="1 2" key="1">
    <citation type="submission" date="2020-06" db="EMBL/GenBank/DDBJ databases">
        <title>Haloterrigena sp. nov., an extremely halophilic archaeon isolated from a saline sediment.</title>
        <authorList>
            <person name="Liu B.-B."/>
        </authorList>
    </citation>
    <scope>NUCLEOTIDE SEQUENCE [LARGE SCALE GENOMIC DNA]</scope>
    <source>
        <strain evidence="1 2">SYSU A558-1</strain>
    </source>
</reference>
<proteinExistence type="predicted"/>
<organism evidence="1 2">
    <name type="scientific">Haloterrigena gelatinilytica</name>
    <dbReference type="NCBI Taxonomy" id="2741724"/>
    <lineage>
        <taxon>Archaea</taxon>
        <taxon>Methanobacteriati</taxon>
        <taxon>Methanobacteriota</taxon>
        <taxon>Stenosarchaea group</taxon>
        <taxon>Halobacteria</taxon>
        <taxon>Halobacteriales</taxon>
        <taxon>Natrialbaceae</taxon>
        <taxon>Haloterrigena</taxon>
    </lineage>
</organism>
<dbReference type="EMBL" id="JABUQZ010000001">
    <property type="protein sequence ID" value="NUC73029.1"/>
    <property type="molecule type" value="Genomic_DNA"/>
</dbReference>
<name>A0ABX2L9U2_9EURY</name>
<evidence type="ECO:0000313" key="2">
    <source>
        <dbReference type="Proteomes" id="UP001016761"/>
    </source>
</evidence>
<protein>
    <submittedName>
        <fullName evidence="1">Uncharacterized protein</fullName>
    </submittedName>
</protein>
<dbReference type="Proteomes" id="UP001016761">
    <property type="component" value="Unassembled WGS sequence"/>
</dbReference>
<comment type="caution">
    <text evidence="1">The sequence shown here is derived from an EMBL/GenBank/DDBJ whole genome shotgun (WGS) entry which is preliminary data.</text>
</comment>
<dbReference type="RefSeq" id="WP_174680899.1">
    <property type="nucleotide sequence ID" value="NZ_JABUQZ010000001.1"/>
</dbReference>
<gene>
    <name evidence="1" type="ORF">HTZ84_12020</name>
</gene>
<evidence type="ECO:0000313" key="1">
    <source>
        <dbReference type="EMBL" id="NUC73029.1"/>
    </source>
</evidence>